<dbReference type="SUPFAM" id="SSF55469">
    <property type="entry name" value="FMN-dependent nitroreductase-like"/>
    <property type="match status" value="1"/>
</dbReference>
<dbReference type="InterPro" id="IPR000415">
    <property type="entry name" value="Nitroreductase-like"/>
</dbReference>
<evidence type="ECO:0000313" key="2">
    <source>
        <dbReference type="EMBL" id="RFA07677.1"/>
    </source>
</evidence>
<dbReference type="Proteomes" id="UP000256709">
    <property type="component" value="Unassembled WGS sequence"/>
</dbReference>
<dbReference type="GO" id="GO:0016491">
    <property type="term" value="F:oxidoreductase activity"/>
    <property type="evidence" value="ECO:0007669"/>
    <property type="project" value="InterPro"/>
</dbReference>
<protein>
    <recommendedName>
        <fullName evidence="4">Nitroreductase domain-containing protein</fullName>
    </recommendedName>
</protein>
<feature type="region of interest" description="Disordered" evidence="1">
    <location>
        <begin position="20"/>
        <end position="75"/>
    </location>
</feature>
<comment type="caution">
    <text evidence="2">The sequence shown here is derived from an EMBL/GenBank/DDBJ whole genome shotgun (WGS) entry which is preliminary data.</text>
</comment>
<name>A0A3E0VFN8_9MICO</name>
<dbReference type="Gene3D" id="3.40.109.10">
    <property type="entry name" value="NADH Oxidase"/>
    <property type="match status" value="1"/>
</dbReference>
<dbReference type="EMBL" id="NBXA01000026">
    <property type="protein sequence ID" value="RFA07677.1"/>
    <property type="molecule type" value="Genomic_DNA"/>
</dbReference>
<reference evidence="2 3" key="1">
    <citation type="submission" date="2017-04" db="EMBL/GenBank/DDBJ databases">
        <title>Comparative genome analysis of Subtercola boreus.</title>
        <authorList>
            <person name="Cho Y.-J."/>
            <person name="Cho A."/>
            <person name="Kim O.-S."/>
            <person name="Lee J.-I."/>
        </authorList>
    </citation>
    <scope>NUCLEOTIDE SEQUENCE [LARGE SCALE GENOMIC DNA]</scope>
    <source>
        <strain evidence="2 3">P27444</strain>
    </source>
</reference>
<accession>A0A3E0VFN8</accession>
<feature type="compositionally biased region" description="Gly residues" evidence="1">
    <location>
        <begin position="35"/>
        <end position="74"/>
    </location>
</feature>
<feature type="region of interest" description="Disordered" evidence="1">
    <location>
        <begin position="414"/>
        <end position="446"/>
    </location>
</feature>
<gene>
    <name evidence="2" type="ORF">B7R21_16055</name>
</gene>
<evidence type="ECO:0008006" key="4">
    <source>
        <dbReference type="Google" id="ProtNLM"/>
    </source>
</evidence>
<proteinExistence type="predicted"/>
<dbReference type="AlphaFoldDB" id="A0A3E0VFN8"/>
<evidence type="ECO:0000313" key="3">
    <source>
        <dbReference type="Proteomes" id="UP000256709"/>
    </source>
</evidence>
<sequence>MTDPNSIRLLKSLIALAGRAPSPHNTQPWSPHIVGGAGGGDRCAGGDPDGGGSGTGGGSSGTGGGSSGTGGGGAVEVSVVPSRTLPAGDPSFRDVVLSLGAWVESFAIGAAEAGFDTRVQTLAPLERLEELPLSGPADPARPVLRVSLETAAPLRVPVPLAVPEPGAPPTTQRPFTSAEVRDRAVFRGRLVGHPATWDNLSDVDLPPWLSLRRLDDRAMSYLSRLGIAFTASRPSVAKELLHWLRLDPAHPRYTEDGMTDVMLGIPSPLARLATPATRWRRIRDPLLGAAGIVGRTAESLERARTLRPLSLSLGESASESATHLVLVANARLAALDDCPRVTAAMDSRIGVSEPDALEAGRVLQRLWLHAHRLGLVVSPHSELIDSPLAHGLLRKRLSLGRSDVALSVFSAGVASSGVPRSPRLTDARGHGAAGAGSGSHAASGTR</sequence>
<dbReference type="RefSeq" id="WP_172592217.1">
    <property type="nucleotide sequence ID" value="NZ_NBXA01000026.1"/>
</dbReference>
<evidence type="ECO:0000256" key="1">
    <source>
        <dbReference type="SAM" id="MobiDB-lite"/>
    </source>
</evidence>
<organism evidence="2 3">
    <name type="scientific">Subtercola boreus</name>
    <dbReference type="NCBI Taxonomy" id="120213"/>
    <lineage>
        <taxon>Bacteria</taxon>
        <taxon>Bacillati</taxon>
        <taxon>Actinomycetota</taxon>
        <taxon>Actinomycetes</taxon>
        <taxon>Micrococcales</taxon>
        <taxon>Microbacteriaceae</taxon>
        <taxon>Subtercola</taxon>
    </lineage>
</organism>